<evidence type="ECO:0000256" key="1">
    <source>
        <dbReference type="ARBA" id="ARBA00001946"/>
    </source>
</evidence>
<accession>D2EG65</accession>
<protein>
    <submittedName>
        <fullName evidence="7">L-Ala-D/L-Glu epimerase</fullName>
        <ecNumber evidence="7">5.1.1.-</ecNumber>
    </submittedName>
    <submittedName>
        <fullName evidence="8">Mandelate racemase/muconate lactonizing protein</fullName>
    </submittedName>
</protein>
<evidence type="ECO:0000256" key="4">
    <source>
        <dbReference type="ARBA" id="ARBA00022842"/>
    </source>
</evidence>
<dbReference type="FunFam" id="3.30.390.10:FF:000009">
    <property type="entry name" value="Hydrophobic dipeptide epimerase"/>
    <property type="match status" value="1"/>
</dbReference>
<comment type="similarity">
    <text evidence="2">Belongs to the mandelate racemase/muconate lactonizing enzyme family.</text>
</comment>
<dbReference type="InterPro" id="IPR036849">
    <property type="entry name" value="Enolase-like_C_sf"/>
</dbReference>
<reference evidence="8 9" key="1">
    <citation type="journal article" date="2010" name="Proc. Natl. Acad. Sci. U.S.A.">
        <title>Enigmatic, ultrasmall, uncultivated Archaea.</title>
        <authorList>
            <person name="Baker B.J."/>
            <person name="Comolli L.R."/>
            <person name="Dick G.J."/>
            <person name="Hauser L.J."/>
            <person name="Hyatt D."/>
            <person name="Dill B.D."/>
            <person name="Land M.L."/>
            <person name="Verberkmoes N.C."/>
            <person name="Hettich R.L."/>
            <person name="Banfield J.F."/>
        </authorList>
    </citation>
    <scope>NUCLEOTIDE SEQUENCE [LARGE SCALE GENOMIC DNA]</scope>
</reference>
<accession>A0A1L3KS23</accession>
<dbReference type="InterPro" id="IPR013342">
    <property type="entry name" value="Mandelate_racemase_C"/>
</dbReference>
<dbReference type="PANTHER" id="PTHR48073:SF2">
    <property type="entry name" value="O-SUCCINYLBENZOATE SYNTHASE"/>
    <property type="match status" value="1"/>
</dbReference>
<dbReference type="SFLD" id="SFLDS00001">
    <property type="entry name" value="Enolase"/>
    <property type="match status" value="1"/>
</dbReference>
<dbReference type="Gene3D" id="3.20.20.120">
    <property type="entry name" value="Enolase-like C-terminal domain"/>
    <property type="match status" value="1"/>
</dbReference>
<dbReference type="GO" id="GO:0046872">
    <property type="term" value="F:metal ion binding"/>
    <property type="evidence" value="ECO:0007669"/>
    <property type="project" value="UniProtKB-KW"/>
</dbReference>
<dbReference type="SUPFAM" id="SSF54826">
    <property type="entry name" value="Enolase N-terminal domain-like"/>
    <property type="match status" value="1"/>
</dbReference>
<evidence type="ECO:0000259" key="6">
    <source>
        <dbReference type="SMART" id="SM00922"/>
    </source>
</evidence>
<evidence type="ECO:0000256" key="3">
    <source>
        <dbReference type="ARBA" id="ARBA00022723"/>
    </source>
</evidence>
<keyword evidence="5 7" id="KW-0413">Isomerase</keyword>
<dbReference type="InterPro" id="IPR034603">
    <property type="entry name" value="Dipeptide_epimerase"/>
</dbReference>
<evidence type="ECO:0000313" key="9">
    <source>
        <dbReference type="Proteomes" id="UP000009375"/>
    </source>
</evidence>
<dbReference type="Pfam" id="PF13378">
    <property type="entry name" value="MR_MLE_C"/>
    <property type="match status" value="1"/>
</dbReference>
<dbReference type="GO" id="GO:0016855">
    <property type="term" value="F:racemase and epimerase activity, acting on amino acids and derivatives"/>
    <property type="evidence" value="ECO:0007669"/>
    <property type="project" value="InterPro"/>
</dbReference>
<dbReference type="EMBL" id="KY040241">
    <property type="protein sequence ID" value="APG80626.1"/>
    <property type="molecule type" value="Genomic_DNA"/>
</dbReference>
<dbReference type="Proteomes" id="UP000009375">
    <property type="component" value="Unassembled WGS sequence"/>
</dbReference>
<dbReference type="EMBL" id="GG730063">
    <property type="protein sequence ID" value="EEZ92649.1"/>
    <property type="molecule type" value="Genomic_DNA"/>
</dbReference>
<evidence type="ECO:0000256" key="2">
    <source>
        <dbReference type="ARBA" id="ARBA00008031"/>
    </source>
</evidence>
<dbReference type="GO" id="GO:0009063">
    <property type="term" value="P:amino acid catabolic process"/>
    <property type="evidence" value="ECO:0007669"/>
    <property type="project" value="InterPro"/>
</dbReference>
<dbReference type="InterPro" id="IPR029017">
    <property type="entry name" value="Enolase-like_N"/>
</dbReference>
<dbReference type="PANTHER" id="PTHR48073">
    <property type="entry name" value="O-SUCCINYLBENZOATE SYNTHASE-RELATED"/>
    <property type="match status" value="1"/>
</dbReference>
<evidence type="ECO:0000313" key="8">
    <source>
        <dbReference type="EMBL" id="EEZ92649.1"/>
    </source>
</evidence>
<keyword evidence="4" id="KW-0460">Magnesium</keyword>
<name>D2EG65_PARA4</name>
<dbReference type="CDD" id="cd03319">
    <property type="entry name" value="L-Ala-DL-Glu_epimerase"/>
    <property type="match status" value="1"/>
</dbReference>
<dbReference type="SFLD" id="SFLDF00009">
    <property type="entry name" value="o-succinylbenzoate_synthase"/>
    <property type="match status" value="1"/>
</dbReference>
<feature type="domain" description="Mandelate racemase/muconate lactonizing enzyme C-terminal" evidence="6">
    <location>
        <begin position="148"/>
        <end position="244"/>
    </location>
</feature>
<keyword evidence="3" id="KW-0479">Metal-binding</keyword>
<proteinExistence type="inferred from homology"/>
<dbReference type="Pfam" id="PF02746">
    <property type="entry name" value="MR_MLE_N"/>
    <property type="match status" value="1"/>
</dbReference>
<dbReference type="SUPFAM" id="SSF51604">
    <property type="entry name" value="Enolase C-terminal domain-like"/>
    <property type="match status" value="1"/>
</dbReference>
<dbReference type="PROSITE" id="PS00909">
    <property type="entry name" value="MR_MLE_2"/>
    <property type="match status" value="1"/>
</dbReference>
<evidence type="ECO:0000313" key="7">
    <source>
        <dbReference type="EMBL" id="APG80626.1"/>
    </source>
</evidence>
<sequence>MQGLNTKRNFSIDEIAFKVEDLLLTSPLRIANENYSTAKTVFVRIKSKGFEGIGEAAPDKEVTHEDFHSVSSFIEKAESKLKGIDAFDVQGINRAMDEISKRDNSAKAGIDIALYDLMGKILKKRAVSLLGGKGNSRQISMTIGIENERLSIRHAKLYKRQGFKVIKVKVGLDLDNDIKRIQRIREEVGNSIKIVVDANQGYTLREAQLFLSKIEAFNISFLEQPVKFSDFYALKRLKESSSIPIMADESMKSIEDFRKLNSMDAVSMINIKIMKVGGITKAIQIAKESMSKNIGIMVGCMEESRVGIAAGMHLDLSIKDIGFADLDAHITHRNKFVYGGLKTSNGKNIISNGNGLGLKFKKSIF</sequence>
<comment type="cofactor">
    <cofactor evidence="1">
        <name>Mg(2+)</name>
        <dbReference type="ChEBI" id="CHEBI:18420"/>
    </cofactor>
</comment>
<dbReference type="SFLD" id="SFLDG00180">
    <property type="entry name" value="muconate_cycloisomerase"/>
    <property type="match status" value="1"/>
</dbReference>
<dbReference type="InterPro" id="IPR018110">
    <property type="entry name" value="Mandel_Rmase/mucon_lact_enz_CS"/>
</dbReference>
<dbReference type="AlphaFoldDB" id="D2EG65"/>
<dbReference type="Gene3D" id="3.30.390.10">
    <property type="entry name" value="Enolase-like, N-terminal domain"/>
    <property type="match status" value="1"/>
</dbReference>
<organism evidence="8 9">
    <name type="scientific">Candidatus Parvarchaeum acidiphilum ARMAN-4</name>
    <dbReference type="NCBI Taxonomy" id="662760"/>
    <lineage>
        <taxon>Archaea</taxon>
        <taxon>Candidatus Parvarchaeota</taxon>
        <taxon>Candidatus Parvarchaeum</taxon>
    </lineage>
</organism>
<gene>
    <name evidence="7" type="primary">ykfB</name>
    <name evidence="8" type="ORF">BJBARM4_0758</name>
</gene>
<reference evidence="7" key="2">
    <citation type="submission" date="2016-10" db="EMBL/GenBank/DDBJ databases">
        <title>New CRISPR-Cas systems from uncultivated microbes.</title>
        <authorList>
            <person name="Burstein D."/>
            <person name="Harrington L.B."/>
            <person name="Strutt S.C."/>
            <person name="Probst A.J."/>
            <person name="Anantharaman K."/>
            <person name="Thomas B.C."/>
            <person name="Doudna J.A."/>
            <person name="Banfield J.F."/>
        </authorList>
    </citation>
    <scope>NUCLEOTIDE SEQUENCE</scope>
    <source>
        <strain evidence="7">ARMAN-4</strain>
    </source>
</reference>
<evidence type="ECO:0000256" key="5">
    <source>
        <dbReference type="ARBA" id="ARBA00023235"/>
    </source>
</evidence>
<dbReference type="InterPro" id="IPR029065">
    <property type="entry name" value="Enolase_C-like"/>
</dbReference>
<dbReference type="SMART" id="SM00922">
    <property type="entry name" value="MR_MLE"/>
    <property type="match status" value="1"/>
</dbReference>
<dbReference type="InterPro" id="IPR013341">
    <property type="entry name" value="Mandelate_racemase_N_dom"/>
</dbReference>
<dbReference type="EC" id="5.1.1.-" evidence="7"/>